<feature type="transmembrane region" description="Helical" evidence="1">
    <location>
        <begin position="95"/>
        <end position="114"/>
    </location>
</feature>
<evidence type="ECO:0000256" key="1">
    <source>
        <dbReference type="SAM" id="Phobius"/>
    </source>
</evidence>
<sequence length="192" mass="19387">MNSATQSNSAEDAKDALAEAARLRDQGWRMASPTWFPLLVSGTVVLASAPAGLLLGTIGAAGLYWPIAAVLSAVLCAWYFLALPAQAPARTGGTVLATGISMLVAVLLLLWFAPGDVLSVAPWLVLGAGFAVFGVAWRSIHAGAFAAITLVATLAIVITGPGNGDVILGLVVGLAAISAAAAELLGAARTRR</sequence>
<evidence type="ECO:0000313" key="2">
    <source>
        <dbReference type="EMBL" id="MBD8507217.1"/>
    </source>
</evidence>
<organism evidence="2 3">
    <name type="scientific">Lolliginicoccus lacisalsi</name>
    <dbReference type="NCBI Taxonomy" id="2742202"/>
    <lineage>
        <taxon>Bacteria</taxon>
        <taxon>Bacillati</taxon>
        <taxon>Actinomycetota</taxon>
        <taxon>Actinomycetes</taxon>
        <taxon>Mycobacteriales</taxon>
        <taxon>Hoyosellaceae</taxon>
        <taxon>Lolliginicoccus</taxon>
    </lineage>
</organism>
<keyword evidence="3" id="KW-1185">Reference proteome</keyword>
<dbReference type="AlphaFoldDB" id="A0A927PMW7"/>
<keyword evidence="1" id="KW-0472">Membrane</keyword>
<feature type="transmembrane region" description="Helical" evidence="1">
    <location>
        <begin position="120"/>
        <end position="137"/>
    </location>
</feature>
<protein>
    <submittedName>
        <fullName evidence="2">Uncharacterized protein</fullName>
    </submittedName>
</protein>
<dbReference type="Proteomes" id="UP000642993">
    <property type="component" value="Unassembled WGS sequence"/>
</dbReference>
<feature type="transmembrane region" description="Helical" evidence="1">
    <location>
        <begin position="166"/>
        <end position="188"/>
    </location>
</feature>
<evidence type="ECO:0000313" key="3">
    <source>
        <dbReference type="Proteomes" id="UP000642993"/>
    </source>
</evidence>
<gene>
    <name evidence="2" type="ORF">HT102_12050</name>
</gene>
<proteinExistence type="predicted"/>
<name>A0A927PMW7_9ACTN</name>
<feature type="transmembrane region" description="Helical" evidence="1">
    <location>
        <begin position="144"/>
        <end position="160"/>
    </location>
</feature>
<keyword evidence="1" id="KW-1133">Transmembrane helix</keyword>
<feature type="transmembrane region" description="Helical" evidence="1">
    <location>
        <begin position="63"/>
        <end position="83"/>
    </location>
</feature>
<dbReference type="EMBL" id="JACYWE010000007">
    <property type="protein sequence ID" value="MBD8507217.1"/>
    <property type="molecule type" value="Genomic_DNA"/>
</dbReference>
<comment type="caution">
    <text evidence="2">The sequence shown here is derived from an EMBL/GenBank/DDBJ whole genome shotgun (WGS) entry which is preliminary data.</text>
</comment>
<feature type="transmembrane region" description="Helical" evidence="1">
    <location>
        <begin position="34"/>
        <end position="57"/>
    </location>
</feature>
<dbReference type="RefSeq" id="WP_192039679.1">
    <property type="nucleotide sequence ID" value="NZ_JACYWE010000007.1"/>
</dbReference>
<reference evidence="2" key="1">
    <citation type="submission" date="2020-09" db="EMBL/GenBank/DDBJ databases">
        <title>Hoyosella lacisalsi sp. nov., a halotolerant actinobacterium isolated from soil of Lake Gudzhirganskoe.</title>
        <authorList>
            <person name="Yang Q."/>
            <person name="Guo P.Y."/>
            <person name="Liu S.W."/>
            <person name="Li F.N."/>
            <person name="Sun C.H."/>
        </authorList>
    </citation>
    <scope>NUCLEOTIDE SEQUENCE</scope>
    <source>
        <strain evidence="2">G463</strain>
    </source>
</reference>
<accession>A0A927PMW7</accession>
<keyword evidence="1" id="KW-0812">Transmembrane</keyword>